<dbReference type="GO" id="GO:0046872">
    <property type="term" value="F:metal ion binding"/>
    <property type="evidence" value="ECO:0007669"/>
    <property type="project" value="UniProtKB-KW"/>
</dbReference>
<dbReference type="Gene3D" id="3.40.50.1400">
    <property type="match status" value="1"/>
</dbReference>
<sequence length="131" mass="13796">MHGILLFAHGARDPQWARPFHRIADQLRAAAPDQPVALAFLELMTPGLAAGVDELVAQGCRHVTVVPLFLGAGGHVRKDLPVLIEQARAAWPDVHIEATAAIGEIDGVTRALAHATLELVRAPAASTGLPS</sequence>
<evidence type="ECO:0000256" key="2">
    <source>
        <dbReference type="ARBA" id="ARBA00023239"/>
    </source>
</evidence>
<dbReference type="Proteomes" id="UP000247811">
    <property type="component" value="Unassembled WGS sequence"/>
</dbReference>
<keyword evidence="2" id="KW-0456">Lyase</keyword>
<name>A0A318GXT8_9BURK</name>
<dbReference type="EMBL" id="QJJS01000012">
    <property type="protein sequence ID" value="PXW94744.1"/>
    <property type="molecule type" value="Genomic_DNA"/>
</dbReference>
<dbReference type="SUPFAM" id="SSF53800">
    <property type="entry name" value="Chelatase"/>
    <property type="match status" value="1"/>
</dbReference>
<dbReference type="PANTHER" id="PTHR33542:SF3">
    <property type="entry name" value="SIROHYDROCHLORIN FERROCHELATASE, CHLOROPLASTIC"/>
    <property type="match status" value="1"/>
</dbReference>
<organism evidence="3 4">
    <name type="scientific">Sphaerotilus hippei</name>
    <dbReference type="NCBI Taxonomy" id="744406"/>
    <lineage>
        <taxon>Bacteria</taxon>
        <taxon>Pseudomonadati</taxon>
        <taxon>Pseudomonadota</taxon>
        <taxon>Betaproteobacteria</taxon>
        <taxon>Burkholderiales</taxon>
        <taxon>Sphaerotilaceae</taxon>
        <taxon>Sphaerotilus</taxon>
    </lineage>
</organism>
<keyword evidence="4" id="KW-1185">Reference proteome</keyword>
<dbReference type="OrthoDB" id="9797895at2"/>
<reference evidence="3 4" key="1">
    <citation type="submission" date="2018-05" db="EMBL/GenBank/DDBJ databases">
        <title>Genomic Encyclopedia of Type Strains, Phase IV (KMG-IV): sequencing the most valuable type-strain genomes for metagenomic binning, comparative biology and taxonomic classification.</title>
        <authorList>
            <person name="Goeker M."/>
        </authorList>
    </citation>
    <scope>NUCLEOTIDE SEQUENCE [LARGE SCALE GENOMIC DNA]</scope>
    <source>
        <strain evidence="3 4">DSM 566</strain>
    </source>
</reference>
<comment type="caution">
    <text evidence="3">The sequence shown here is derived from an EMBL/GenBank/DDBJ whole genome shotgun (WGS) entry which is preliminary data.</text>
</comment>
<dbReference type="CDD" id="cd03416">
    <property type="entry name" value="CbiX_SirB_N"/>
    <property type="match status" value="1"/>
</dbReference>
<dbReference type="InterPro" id="IPR050963">
    <property type="entry name" value="Sirohydro_Cobaltochel/CbiX"/>
</dbReference>
<dbReference type="Pfam" id="PF01903">
    <property type="entry name" value="CbiX"/>
    <property type="match status" value="1"/>
</dbReference>
<dbReference type="AlphaFoldDB" id="A0A318GXT8"/>
<accession>A0A318GXT8</accession>
<dbReference type="InterPro" id="IPR002762">
    <property type="entry name" value="CbiX-like"/>
</dbReference>
<gene>
    <name evidence="3" type="ORF">C7444_11259</name>
</gene>
<keyword evidence="1" id="KW-0479">Metal-binding</keyword>
<protein>
    <submittedName>
        <fullName evidence="3">Sirohydrochlorin cobaltochelatase</fullName>
    </submittedName>
</protein>
<dbReference type="RefSeq" id="WP_110401348.1">
    <property type="nucleotide sequence ID" value="NZ_QJJS01000012.1"/>
</dbReference>
<evidence type="ECO:0000313" key="3">
    <source>
        <dbReference type="EMBL" id="PXW94744.1"/>
    </source>
</evidence>
<evidence type="ECO:0000256" key="1">
    <source>
        <dbReference type="ARBA" id="ARBA00022723"/>
    </source>
</evidence>
<dbReference type="PANTHER" id="PTHR33542">
    <property type="entry name" value="SIROHYDROCHLORIN FERROCHELATASE, CHLOROPLASTIC"/>
    <property type="match status" value="1"/>
</dbReference>
<proteinExistence type="predicted"/>
<dbReference type="GO" id="GO:0016829">
    <property type="term" value="F:lyase activity"/>
    <property type="evidence" value="ECO:0007669"/>
    <property type="project" value="UniProtKB-KW"/>
</dbReference>
<evidence type="ECO:0000313" key="4">
    <source>
        <dbReference type="Proteomes" id="UP000247811"/>
    </source>
</evidence>